<feature type="transmembrane region" description="Helical" evidence="6">
    <location>
        <begin position="383"/>
        <end position="403"/>
    </location>
</feature>
<dbReference type="InterPro" id="IPR011701">
    <property type="entry name" value="MFS"/>
</dbReference>
<dbReference type="PROSITE" id="PS50850">
    <property type="entry name" value="MFS"/>
    <property type="match status" value="1"/>
</dbReference>
<feature type="transmembrane region" description="Helical" evidence="6">
    <location>
        <begin position="290"/>
        <end position="307"/>
    </location>
</feature>
<keyword evidence="3 6" id="KW-0812">Transmembrane</keyword>
<feature type="transmembrane region" description="Helical" evidence="6">
    <location>
        <begin position="225"/>
        <end position="247"/>
    </location>
</feature>
<keyword evidence="2" id="KW-1003">Cell membrane</keyword>
<reference evidence="8 9" key="1">
    <citation type="submission" date="2019-02" db="EMBL/GenBank/DDBJ databases">
        <title>Pedobacter sp. RP-3-8 sp. nov., isolated from Arctic soil.</title>
        <authorList>
            <person name="Dahal R.H."/>
        </authorList>
    </citation>
    <scope>NUCLEOTIDE SEQUENCE [LARGE SCALE GENOMIC DNA]</scope>
    <source>
        <strain evidence="8 9">RP-3-8</strain>
    </source>
</reference>
<evidence type="ECO:0000256" key="3">
    <source>
        <dbReference type="ARBA" id="ARBA00022692"/>
    </source>
</evidence>
<dbReference type="EMBL" id="SJSM01000001">
    <property type="protein sequence ID" value="TCC99644.1"/>
    <property type="molecule type" value="Genomic_DNA"/>
</dbReference>
<feature type="transmembrane region" description="Helical" evidence="6">
    <location>
        <begin position="58"/>
        <end position="81"/>
    </location>
</feature>
<feature type="transmembrane region" description="Helical" evidence="6">
    <location>
        <begin position="358"/>
        <end position="377"/>
    </location>
</feature>
<dbReference type="SUPFAM" id="SSF103473">
    <property type="entry name" value="MFS general substrate transporter"/>
    <property type="match status" value="1"/>
</dbReference>
<evidence type="ECO:0000256" key="5">
    <source>
        <dbReference type="ARBA" id="ARBA00023136"/>
    </source>
</evidence>
<dbReference type="RefSeq" id="WP_131607049.1">
    <property type="nucleotide sequence ID" value="NZ_SJSM01000001.1"/>
</dbReference>
<protein>
    <submittedName>
        <fullName evidence="8">MFS transporter</fullName>
    </submittedName>
</protein>
<sequence>MNTITKSTSATEIQAADGQKKKGLPAALWALTISAFAIGTTEFVIVGLLPTVAKDLHISLPSAGLLVSLYAIGVAIGAPILTALTSRVPRKQLLISLMVLFIVGNGLASVAPGFISLVIARIITGFAHGVFFSIGSTIAAALVPVEKRASAISIMFAGLTVAIVTGVPLGTFIGQHFGWQATFIGVALLGLVGLISSMILVPATLKNEQPASLKTQLKVITNKRLLLAFLMTALGYGGTFVAFTYLSPILQEITGLSESLVSVILLLYGIAIAIGNIVGGKVSNKNPIKALLWMFALQAIVLLIFTFTVHNTILGIITLFIMGALSFASVPGLQLLVVQISEKHLPGTEDVASAFNIAAFNIGIAIGAYAGGLIVASPLGLGATPWVGAIFVVLAIIVTLFSARLNRKS</sequence>
<feature type="transmembrane region" description="Helical" evidence="6">
    <location>
        <begin position="93"/>
        <end position="120"/>
    </location>
</feature>
<dbReference type="Gene3D" id="1.20.1250.20">
    <property type="entry name" value="MFS general substrate transporter like domains"/>
    <property type="match status" value="2"/>
</dbReference>
<evidence type="ECO:0000313" key="9">
    <source>
        <dbReference type="Proteomes" id="UP000291117"/>
    </source>
</evidence>
<feature type="transmembrane region" description="Helical" evidence="6">
    <location>
        <begin position="126"/>
        <end position="145"/>
    </location>
</feature>
<dbReference type="OrthoDB" id="9788453at2"/>
<feature type="transmembrane region" description="Helical" evidence="6">
    <location>
        <begin position="313"/>
        <end position="337"/>
    </location>
</feature>
<dbReference type="PANTHER" id="PTHR43124:SF8">
    <property type="entry name" value="INNER MEMBRANE TRANSPORT PROTEIN YDHP"/>
    <property type="match status" value="1"/>
</dbReference>
<dbReference type="GO" id="GO:0022857">
    <property type="term" value="F:transmembrane transporter activity"/>
    <property type="evidence" value="ECO:0007669"/>
    <property type="project" value="InterPro"/>
</dbReference>
<dbReference type="InterPro" id="IPR050189">
    <property type="entry name" value="MFS_Efflux_Transporters"/>
</dbReference>
<comment type="caution">
    <text evidence="8">The sequence shown here is derived from an EMBL/GenBank/DDBJ whole genome shotgun (WGS) entry which is preliminary data.</text>
</comment>
<dbReference type="InterPro" id="IPR036259">
    <property type="entry name" value="MFS_trans_sf"/>
</dbReference>
<dbReference type="PANTHER" id="PTHR43124">
    <property type="entry name" value="PURINE EFFLUX PUMP PBUE"/>
    <property type="match status" value="1"/>
</dbReference>
<feature type="domain" description="Major facilitator superfamily (MFS) profile" evidence="7">
    <location>
        <begin position="27"/>
        <end position="407"/>
    </location>
</feature>
<organism evidence="8 9">
    <name type="scientific">Pedobacter hiemivivus</name>
    <dbReference type="NCBI Taxonomy" id="2530454"/>
    <lineage>
        <taxon>Bacteria</taxon>
        <taxon>Pseudomonadati</taxon>
        <taxon>Bacteroidota</taxon>
        <taxon>Sphingobacteriia</taxon>
        <taxon>Sphingobacteriales</taxon>
        <taxon>Sphingobacteriaceae</taxon>
        <taxon>Pedobacter</taxon>
    </lineage>
</organism>
<feature type="transmembrane region" description="Helical" evidence="6">
    <location>
        <begin position="28"/>
        <end position="52"/>
    </location>
</feature>
<keyword evidence="4 6" id="KW-1133">Transmembrane helix</keyword>
<feature type="transmembrane region" description="Helical" evidence="6">
    <location>
        <begin position="152"/>
        <end position="173"/>
    </location>
</feature>
<accession>A0A4R0NKX4</accession>
<gene>
    <name evidence="8" type="ORF">EZ444_02950</name>
</gene>
<dbReference type="PRINTS" id="PR01035">
    <property type="entry name" value="TCRTETA"/>
</dbReference>
<name>A0A4R0NKX4_9SPHI</name>
<evidence type="ECO:0000313" key="8">
    <source>
        <dbReference type="EMBL" id="TCC99644.1"/>
    </source>
</evidence>
<keyword evidence="9" id="KW-1185">Reference proteome</keyword>
<evidence type="ECO:0000256" key="1">
    <source>
        <dbReference type="ARBA" id="ARBA00004651"/>
    </source>
</evidence>
<dbReference type="InterPro" id="IPR001958">
    <property type="entry name" value="Tet-R_TetA/multi-R_MdtG-like"/>
</dbReference>
<dbReference type="AlphaFoldDB" id="A0A4R0NKX4"/>
<keyword evidence="5 6" id="KW-0472">Membrane</keyword>
<evidence type="ECO:0000256" key="6">
    <source>
        <dbReference type="SAM" id="Phobius"/>
    </source>
</evidence>
<evidence type="ECO:0000256" key="2">
    <source>
        <dbReference type="ARBA" id="ARBA00022475"/>
    </source>
</evidence>
<evidence type="ECO:0000256" key="4">
    <source>
        <dbReference type="ARBA" id="ARBA00022989"/>
    </source>
</evidence>
<dbReference type="Proteomes" id="UP000291117">
    <property type="component" value="Unassembled WGS sequence"/>
</dbReference>
<proteinExistence type="predicted"/>
<feature type="transmembrane region" description="Helical" evidence="6">
    <location>
        <begin position="259"/>
        <end position="278"/>
    </location>
</feature>
<dbReference type="CDD" id="cd17324">
    <property type="entry name" value="MFS_NepI_like"/>
    <property type="match status" value="1"/>
</dbReference>
<dbReference type="GO" id="GO:0005886">
    <property type="term" value="C:plasma membrane"/>
    <property type="evidence" value="ECO:0007669"/>
    <property type="project" value="UniProtKB-SubCell"/>
</dbReference>
<feature type="transmembrane region" description="Helical" evidence="6">
    <location>
        <begin position="179"/>
        <end position="205"/>
    </location>
</feature>
<comment type="subcellular location">
    <subcellularLocation>
        <location evidence="1">Cell membrane</location>
        <topology evidence="1">Multi-pass membrane protein</topology>
    </subcellularLocation>
</comment>
<evidence type="ECO:0000259" key="7">
    <source>
        <dbReference type="PROSITE" id="PS50850"/>
    </source>
</evidence>
<dbReference type="Pfam" id="PF07690">
    <property type="entry name" value="MFS_1"/>
    <property type="match status" value="1"/>
</dbReference>
<dbReference type="InterPro" id="IPR020846">
    <property type="entry name" value="MFS_dom"/>
</dbReference>